<dbReference type="InterPro" id="IPR055356">
    <property type="entry name" value="ZP-N"/>
</dbReference>
<evidence type="ECO:0000256" key="1">
    <source>
        <dbReference type="SAM" id="SignalP"/>
    </source>
</evidence>
<feature type="domain" description="ZP" evidence="2">
    <location>
        <begin position="596"/>
        <end position="774"/>
    </location>
</feature>
<dbReference type="InterPro" id="IPR058876">
    <property type="entry name" value="Ig-like_ZP"/>
</dbReference>
<evidence type="ECO:0000259" key="2">
    <source>
        <dbReference type="PROSITE" id="PS51034"/>
    </source>
</evidence>
<dbReference type="Pfam" id="PF23344">
    <property type="entry name" value="ZP-N"/>
    <property type="match status" value="1"/>
</dbReference>
<dbReference type="PANTHER" id="PTHR47130:SF6">
    <property type="entry name" value="EGG ENVELOPE GLYCOPROTEIN-LIKE PRECURSOR"/>
    <property type="match status" value="1"/>
</dbReference>
<evidence type="ECO:0000313" key="4">
    <source>
        <dbReference type="RefSeq" id="XP_005751611.2"/>
    </source>
</evidence>
<evidence type="ECO:0000313" key="3">
    <source>
        <dbReference type="Proteomes" id="UP000695023"/>
    </source>
</evidence>
<reference evidence="4" key="1">
    <citation type="submission" date="2025-08" db="UniProtKB">
        <authorList>
            <consortium name="RefSeq"/>
        </authorList>
    </citation>
    <scope>IDENTIFICATION</scope>
</reference>
<feature type="chain" id="PRO_5041397235" evidence="1">
    <location>
        <begin position="21"/>
        <end position="774"/>
    </location>
</feature>
<accession>A0A9Y3VWT4</accession>
<dbReference type="Pfam" id="PF26562">
    <property type="entry name" value="Ig-like"/>
    <property type="match status" value="1"/>
</dbReference>
<sequence>MAFCFCFGVLFLLSLRTASTRDIPSGVLQMECRERYFMIAVGLSFAGDKPRFEAVDSTGVHAITEEYAAECGYTISLLPVLGHVELRASYFSCHTNDAVCPTQDDVFTFNFNLIVTRGGKQATYALNKTCTLSLPWSPREVTCEVNYMEVSVRSEATCPYVENGDSAFKPALYSDWKVMFQRAEDQFLPMNLSEARKLGYVFALTDERLVFRTPYEQPHSFSTEVNGVPVEVVHAVLFSRQSWVVLVVDLLAACSMHNGSYDGGYMIWETSELLHSLVSPLNETEVSIGANGKLVEKKVAEERGYTVEKVNTTLQVSIPYKAEGGYRKSFVSRDLYEYYVFHLYLEQISVDEAEIAARLRFHRILVTPLLRCHIFTENQTLVRERAFTIYLGGVPEDVVLVSIQLNGRDFTLPLTNTSTYKVTEVLHPNGTHGYTLTVLFDDPIVKLQFSRKAVAMQHILNVNYTLAVQPGNEPYYHETTVTALTRVSPPVFDANCSESSIHFKLDHRPFDYFWELAIGSDVLTSDLADRRGYIMSNDSQSLRLDVPLFTNGFKYQDVTLKGFSGTFEILVRVRETSEVQTSTVKTCLFNPKEFIMCSTNGKVNVVANLSLPILSGGSPAETSLRDKSCRPKDADGTRALFSFAVNDCGAIIMLGRDSVTYRNEIIFSSVRNPENLSSKNRVLLQCTYTVAGLHALFSAYKFESDTVGVGRIVHSNRIIEGPAVDPTGASTRRSVTVRPRYQPSAKYIKVSSFLKNLSNKGLKESSQVNVFAVI</sequence>
<dbReference type="PROSITE" id="PS51034">
    <property type="entry name" value="ZP_2"/>
    <property type="match status" value="1"/>
</dbReference>
<gene>
    <name evidence="4" type="primary">LOC102201395</name>
</gene>
<organism evidence="3 4">
    <name type="scientific">Pundamilia nyererei</name>
    <dbReference type="NCBI Taxonomy" id="303518"/>
    <lineage>
        <taxon>Eukaryota</taxon>
        <taxon>Metazoa</taxon>
        <taxon>Chordata</taxon>
        <taxon>Craniata</taxon>
        <taxon>Vertebrata</taxon>
        <taxon>Euteleostomi</taxon>
        <taxon>Actinopterygii</taxon>
        <taxon>Neopterygii</taxon>
        <taxon>Teleostei</taxon>
        <taxon>Neoteleostei</taxon>
        <taxon>Acanthomorphata</taxon>
        <taxon>Ovalentaria</taxon>
        <taxon>Cichlomorphae</taxon>
        <taxon>Cichliformes</taxon>
        <taxon>Cichlidae</taxon>
        <taxon>African cichlids</taxon>
        <taxon>Pseudocrenilabrinae</taxon>
        <taxon>Haplochromini</taxon>
        <taxon>Pundamilia</taxon>
    </lineage>
</organism>
<protein>
    <submittedName>
        <fullName evidence="4">Uncharacterized protein LOC102201395</fullName>
    </submittedName>
</protein>
<dbReference type="GeneID" id="102201395"/>
<dbReference type="RefSeq" id="XP_005751611.2">
    <property type="nucleotide sequence ID" value="XM_005751554.2"/>
</dbReference>
<keyword evidence="3" id="KW-1185">Reference proteome</keyword>
<dbReference type="InterPro" id="IPR001507">
    <property type="entry name" value="ZP_dom"/>
</dbReference>
<dbReference type="PANTHER" id="PTHR47130">
    <property type="entry name" value="SI:DKEY-19B23.11-RELATED"/>
    <property type="match status" value="1"/>
</dbReference>
<dbReference type="Proteomes" id="UP000695023">
    <property type="component" value="Unplaced"/>
</dbReference>
<name>A0A9Y3VWT4_9CICH</name>
<proteinExistence type="predicted"/>
<dbReference type="Gene3D" id="2.60.40.3210">
    <property type="entry name" value="Zona pellucida, ZP-N domain"/>
    <property type="match status" value="1"/>
</dbReference>
<keyword evidence="1" id="KW-0732">Signal</keyword>
<dbReference type="AlphaFoldDB" id="A0A9Y3VWT4"/>
<feature type="signal peptide" evidence="1">
    <location>
        <begin position="1"/>
        <end position="20"/>
    </location>
</feature>